<feature type="binding site" evidence="1">
    <location>
        <position position="87"/>
    </location>
    <ligand>
        <name>Mn(2+)</name>
        <dbReference type="ChEBI" id="CHEBI:29035"/>
        <label>2</label>
    </ligand>
</feature>
<dbReference type="AlphaFoldDB" id="A0A0X1KQ59"/>
<dbReference type="Gene3D" id="3.40.630.10">
    <property type="entry name" value="Zn peptidases"/>
    <property type="match status" value="1"/>
</dbReference>
<dbReference type="Gene3D" id="3.30.70.360">
    <property type="match status" value="1"/>
</dbReference>
<feature type="binding site" evidence="1">
    <location>
        <position position="119"/>
    </location>
    <ligand>
        <name>Mn(2+)</name>
        <dbReference type="ChEBI" id="CHEBI:29035"/>
        <label>2</label>
    </ligand>
</feature>
<evidence type="ECO:0000259" key="2">
    <source>
        <dbReference type="Pfam" id="PF07687"/>
    </source>
</evidence>
<dbReference type="GO" id="GO:0016787">
    <property type="term" value="F:hydrolase activity"/>
    <property type="evidence" value="ECO:0007669"/>
    <property type="project" value="UniProtKB-KW"/>
</dbReference>
<protein>
    <submittedName>
        <fullName evidence="3">Amidohydrolase</fullName>
    </submittedName>
</protein>
<keyword evidence="4" id="KW-1185">Reference proteome</keyword>
<dbReference type="PaxDb" id="1123384-AJ81_03280"/>
<dbReference type="InterPro" id="IPR011650">
    <property type="entry name" value="Peptidase_M20_dimer"/>
</dbReference>
<dbReference type="SUPFAM" id="SSF53187">
    <property type="entry name" value="Zn-dependent exopeptidases"/>
    <property type="match status" value="1"/>
</dbReference>
<dbReference type="Proteomes" id="UP000077469">
    <property type="component" value="Chromosome"/>
</dbReference>
<dbReference type="SUPFAM" id="SSF55031">
    <property type="entry name" value="Bacterial exopeptidase dimerisation domain"/>
    <property type="match status" value="1"/>
</dbReference>
<dbReference type="PANTHER" id="PTHR11014:SF63">
    <property type="entry name" value="METALLOPEPTIDASE, PUTATIVE (AFU_ORTHOLOGUE AFUA_6G09600)-RELATED"/>
    <property type="match status" value="1"/>
</dbReference>
<dbReference type="NCBIfam" id="TIGR01891">
    <property type="entry name" value="amidohydrolases"/>
    <property type="match status" value="1"/>
</dbReference>
<feature type="domain" description="Peptidase M20 dimerisation" evidence="2">
    <location>
        <begin position="166"/>
        <end position="260"/>
    </location>
</feature>
<dbReference type="InterPro" id="IPR002933">
    <property type="entry name" value="Peptidase_M20"/>
</dbReference>
<feature type="binding site" evidence="1">
    <location>
        <position position="85"/>
    </location>
    <ligand>
        <name>Mn(2+)</name>
        <dbReference type="ChEBI" id="CHEBI:29035"/>
        <label>2</label>
    </ligand>
</feature>
<feature type="binding site" evidence="1">
    <location>
        <position position="145"/>
    </location>
    <ligand>
        <name>Mn(2+)</name>
        <dbReference type="ChEBI" id="CHEBI:29035"/>
        <label>2</label>
    </ligand>
</feature>
<evidence type="ECO:0000256" key="1">
    <source>
        <dbReference type="PIRSR" id="PIRSR005962-1"/>
    </source>
</evidence>
<evidence type="ECO:0000313" key="3">
    <source>
        <dbReference type="EMBL" id="AJC73393.1"/>
    </source>
</evidence>
<dbReference type="Pfam" id="PF07687">
    <property type="entry name" value="M20_dimer"/>
    <property type="match status" value="1"/>
</dbReference>
<keyword evidence="1" id="KW-0464">Manganese</keyword>
<dbReference type="STRING" id="1123384.AJ81_03280"/>
<dbReference type="InterPro" id="IPR036264">
    <property type="entry name" value="Bact_exopeptidase_dim_dom"/>
</dbReference>
<organism evidence="3 4">
    <name type="scientific">Pseudothermotoga hypogea DSM 11164 = NBRC 106472</name>
    <dbReference type="NCBI Taxonomy" id="1123384"/>
    <lineage>
        <taxon>Bacteria</taxon>
        <taxon>Thermotogati</taxon>
        <taxon>Thermotogota</taxon>
        <taxon>Thermotogae</taxon>
        <taxon>Thermotogales</taxon>
        <taxon>Thermotogaceae</taxon>
        <taxon>Pseudothermotoga</taxon>
    </lineage>
</organism>
<dbReference type="PATRIC" id="fig|1123384.7.peg.639"/>
<name>A0A0X1KQ59_9THEM</name>
<dbReference type="InterPro" id="IPR017439">
    <property type="entry name" value="Amidohydrolase"/>
</dbReference>
<keyword evidence="1" id="KW-0479">Metal-binding</keyword>
<dbReference type="EMBL" id="CP007141">
    <property type="protein sequence ID" value="AJC73393.1"/>
    <property type="molecule type" value="Genomic_DNA"/>
</dbReference>
<proteinExistence type="predicted"/>
<accession>A0A0X1KQ59</accession>
<evidence type="ECO:0000313" key="4">
    <source>
        <dbReference type="Proteomes" id="UP000077469"/>
    </source>
</evidence>
<gene>
    <name evidence="3" type="ORF">AJ81_03280</name>
</gene>
<dbReference type="PANTHER" id="PTHR11014">
    <property type="entry name" value="PEPTIDASE M20 FAMILY MEMBER"/>
    <property type="match status" value="1"/>
</dbReference>
<keyword evidence="3" id="KW-0378">Hydrolase</keyword>
<reference evidence="3 4" key="1">
    <citation type="submission" date="2014-01" db="EMBL/GenBank/DDBJ databases">
        <title>Genome sequencing of Thermotog hypogea.</title>
        <authorList>
            <person name="Zhang X."/>
            <person name="Alvare G."/>
            <person name="Fristensky B."/>
            <person name="Chen L."/>
            <person name="Suen T."/>
            <person name="Chen Q."/>
            <person name="Ma K."/>
        </authorList>
    </citation>
    <scope>NUCLEOTIDE SEQUENCE [LARGE SCALE GENOMIC DNA]</scope>
    <source>
        <strain evidence="3 4">DSM 11164</strain>
    </source>
</reference>
<dbReference type="KEGG" id="phy:AJ81_03280"/>
<comment type="cofactor">
    <cofactor evidence="1">
        <name>Mn(2+)</name>
        <dbReference type="ChEBI" id="CHEBI:29035"/>
    </cofactor>
    <text evidence="1">The Mn(2+) ion enhances activity.</text>
</comment>
<dbReference type="GO" id="GO:0046872">
    <property type="term" value="F:metal ion binding"/>
    <property type="evidence" value="ECO:0007669"/>
    <property type="project" value="UniProtKB-KW"/>
</dbReference>
<sequence>MMLRRLIHQNPELAFEEHNTQKLIIEFAHGLGLNNIVTVGTGVLVLVGRNKDEPFVVLRAELDALPIPEETDYPFRSKNENMHACGHDFHIAAACWAMRRIVQEKRKGNFLFVFQPAEESGAGAKTIVEHILRWDCEVKAAIAMHVADEYPMGIVASRSGSLFSASCEVNVRVLGRSAHVANHQLGKDALRGCVAFLNQIYGRDWKEDLVWFGRILAGHVRNTVAGEALIEGTVRASDSKGVQDILVALQEIAKKVEEETELKVSVIPGAEYPEVKVDEKLLDVLRVVSQRNGFEFIECERKLTAEDFGYFSKHFPSLMFWFGVRHGSRVEGLHSSKFLPPDELIPVAGNLLTHLLDSIG</sequence>
<feature type="binding site" evidence="1">
    <location>
        <position position="334"/>
    </location>
    <ligand>
        <name>Mn(2+)</name>
        <dbReference type="ChEBI" id="CHEBI:29035"/>
        <label>2</label>
    </ligand>
</feature>
<dbReference type="Pfam" id="PF01546">
    <property type="entry name" value="Peptidase_M20"/>
    <property type="match status" value="1"/>
</dbReference>
<dbReference type="PIRSF" id="PIRSF005962">
    <property type="entry name" value="Pept_M20D_amidohydro"/>
    <property type="match status" value="1"/>
</dbReference>